<accession>A0A227NQA3</accession>
<dbReference type="RefSeq" id="WP_089481392.1">
    <property type="nucleotide sequence ID" value="NZ_MUGS01000057.1"/>
</dbReference>
<dbReference type="InterPro" id="IPR032710">
    <property type="entry name" value="NTF2-like_dom_sf"/>
</dbReference>
<feature type="signal peptide" evidence="1">
    <location>
        <begin position="1"/>
        <end position="20"/>
    </location>
</feature>
<dbReference type="Gene3D" id="3.10.450.50">
    <property type="match status" value="1"/>
</dbReference>
<sequence length="181" mass="20847">MKTPKLFIIACIMFLLHANAQQKTTDKQEISAIINQYSESVIKKDSITFYTLFNEGTVTWCAAIKDKSQSKEIEKKGLEKAGTNYFTGSYKGFLRGLFKYESTEDKFDNIHIIEDGTVAAVTMDYSFWANNKMTNWGGKYLTLIKRDGKWKITSVIYSLELVSYFEQPSLAKRQKDKKQQL</sequence>
<dbReference type="EMBL" id="MUGS01000057">
    <property type="protein sequence ID" value="OXE99983.1"/>
    <property type="molecule type" value="Genomic_DNA"/>
</dbReference>
<dbReference type="OrthoDB" id="760475at2"/>
<keyword evidence="3" id="KW-1185">Reference proteome</keyword>
<reference evidence="2 3" key="1">
    <citation type="submission" date="2016-11" db="EMBL/GenBank/DDBJ databases">
        <title>Whole genomes of Flavobacteriaceae.</title>
        <authorList>
            <person name="Stine C."/>
            <person name="Li C."/>
            <person name="Tadesse D."/>
        </authorList>
    </citation>
    <scope>NUCLEOTIDE SEQUENCE [LARGE SCALE GENOMIC DNA]</scope>
    <source>
        <strain evidence="2 3">DSM 24704</strain>
    </source>
</reference>
<dbReference type="Proteomes" id="UP000214684">
    <property type="component" value="Unassembled WGS sequence"/>
</dbReference>
<evidence type="ECO:0000256" key="1">
    <source>
        <dbReference type="SAM" id="SignalP"/>
    </source>
</evidence>
<dbReference type="AlphaFoldDB" id="A0A227NQA3"/>
<evidence type="ECO:0008006" key="4">
    <source>
        <dbReference type="Google" id="ProtNLM"/>
    </source>
</evidence>
<protein>
    <recommendedName>
        <fullName evidence="4">SnoaL-like domain-containing protein</fullName>
    </recommendedName>
</protein>
<organism evidence="2 3">
    <name type="scientific">Flavobacterium araucananum</name>
    <dbReference type="NCBI Taxonomy" id="946678"/>
    <lineage>
        <taxon>Bacteria</taxon>
        <taxon>Pseudomonadati</taxon>
        <taxon>Bacteroidota</taxon>
        <taxon>Flavobacteriia</taxon>
        <taxon>Flavobacteriales</taxon>
        <taxon>Flavobacteriaceae</taxon>
        <taxon>Flavobacterium</taxon>
    </lineage>
</organism>
<keyword evidence="1" id="KW-0732">Signal</keyword>
<proteinExistence type="predicted"/>
<comment type="caution">
    <text evidence="2">The sequence shown here is derived from an EMBL/GenBank/DDBJ whole genome shotgun (WGS) entry which is preliminary data.</text>
</comment>
<gene>
    <name evidence="2" type="ORF">B0A64_20710</name>
</gene>
<evidence type="ECO:0000313" key="3">
    <source>
        <dbReference type="Proteomes" id="UP000214684"/>
    </source>
</evidence>
<feature type="chain" id="PRO_5030039097" description="SnoaL-like domain-containing protein" evidence="1">
    <location>
        <begin position="21"/>
        <end position="181"/>
    </location>
</feature>
<name>A0A227NQA3_9FLAO</name>
<dbReference type="SUPFAM" id="SSF54427">
    <property type="entry name" value="NTF2-like"/>
    <property type="match status" value="1"/>
</dbReference>
<evidence type="ECO:0000313" key="2">
    <source>
        <dbReference type="EMBL" id="OXE99983.1"/>
    </source>
</evidence>